<feature type="region of interest" description="Disordered" evidence="3">
    <location>
        <begin position="189"/>
        <end position="348"/>
    </location>
</feature>
<feature type="domain" description="Nuclear speckle splicing regulatory protein 1 N-terminal" evidence="4">
    <location>
        <begin position="56"/>
        <end position="172"/>
    </location>
</feature>
<dbReference type="InterPro" id="IPR042816">
    <property type="entry name" value="Nsrp1"/>
</dbReference>
<name>A0A7R9PNU3_TIMGE</name>
<protein>
    <recommendedName>
        <fullName evidence="4">Nuclear speckle splicing regulatory protein 1 N-terminal domain-containing protein</fullName>
    </recommendedName>
</protein>
<dbReference type="GO" id="GO:0000381">
    <property type="term" value="P:regulation of alternative mRNA splicing, via spliceosome"/>
    <property type="evidence" value="ECO:0007669"/>
    <property type="project" value="InterPro"/>
</dbReference>
<dbReference type="PANTHER" id="PTHR31938:SF4">
    <property type="entry name" value="NUCLEAR SPECKLE SPLICING REGULATORY PROTEIN 1"/>
    <property type="match status" value="1"/>
</dbReference>
<feature type="region of interest" description="Disordered" evidence="3">
    <location>
        <begin position="87"/>
        <end position="138"/>
    </location>
</feature>
<sequence>MAGKQYGLILPKKESLKPRLSVFGEESDEGEDGTDWVQKALKREAERSVQKKQTQLDIKRALEQDETVFQYDEVFSEMAKKKEEAQKVKKAESQKSRYIPALMQHAERRKREHERRTERQLQKDREAEGDEFKDKESFVTSSYRKKVEEFAKMDAEDHHQEKIEELMDVTKQKDMSAFYNSLYKQTIEPENTLIIEGKVKVKIEKTDKKSKEKSSDKKSRQYRKRKNSTTSGSSSSSEDEHSPIKRRTKNKSNVTGDTDDSLSSSSSSEQNDEVLKTKEVIKEEEKENFVSGSEEGEICSAGGDDKEVLSPTNTITKEKTSSHDKNEDKSSKPANTEKNPPATPKVNIWEKRTVGNVFEEALRRYFERKAAKSMKT</sequence>
<evidence type="ECO:0000256" key="1">
    <source>
        <dbReference type="ARBA" id="ARBA00010126"/>
    </source>
</evidence>
<evidence type="ECO:0000313" key="5">
    <source>
        <dbReference type="EMBL" id="CAD7601183.1"/>
    </source>
</evidence>
<feature type="compositionally biased region" description="Basic and acidic residues" evidence="3">
    <location>
        <begin position="316"/>
        <end position="331"/>
    </location>
</feature>
<gene>
    <name evidence="5" type="ORF">TGEB3V08_LOCUS7866</name>
</gene>
<organism evidence="5">
    <name type="scientific">Timema genevievae</name>
    <name type="common">Walking stick</name>
    <dbReference type="NCBI Taxonomy" id="629358"/>
    <lineage>
        <taxon>Eukaryota</taxon>
        <taxon>Metazoa</taxon>
        <taxon>Ecdysozoa</taxon>
        <taxon>Arthropoda</taxon>
        <taxon>Hexapoda</taxon>
        <taxon>Insecta</taxon>
        <taxon>Pterygota</taxon>
        <taxon>Neoptera</taxon>
        <taxon>Polyneoptera</taxon>
        <taxon>Phasmatodea</taxon>
        <taxon>Timematodea</taxon>
        <taxon>Timematoidea</taxon>
        <taxon>Timematidae</taxon>
        <taxon>Timema</taxon>
    </lineage>
</organism>
<dbReference type="AlphaFoldDB" id="A0A7R9PNU3"/>
<evidence type="ECO:0000259" key="4">
    <source>
        <dbReference type="Pfam" id="PF09745"/>
    </source>
</evidence>
<comment type="similarity">
    <text evidence="1">Belongs to the NSRP1 family.</text>
</comment>
<reference evidence="5" key="1">
    <citation type="submission" date="2020-11" db="EMBL/GenBank/DDBJ databases">
        <authorList>
            <person name="Tran Van P."/>
        </authorList>
    </citation>
    <scope>NUCLEOTIDE SEQUENCE</scope>
</reference>
<evidence type="ECO:0000256" key="2">
    <source>
        <dbReference type="ARBA" id="ARBA00023054"/>
    </source>
</evidence>
<accession>A0A7R9PNU3</accession>
<dbReference type="InterPro" id="IPR018612">
    <property type="entry name" value="NSRP1_N"/>
</dbReference>
<feature type="compositionally biased region" description="Basic and acidic residues" evidence="3">
    <location>
        <begin position="114"/>
        <end position="137"/>
    </location>
</feature>
<feature type="compositionally biased region" description="Basic and acidic residues" evidence="3">
    <location>
        <begin position="197"/>
        <end position="219"/>
    </location>
</feature>
<proteinExistence type="inferred from homology"/>
<keyword evidence="2" id="KW-0175">Coiled coil</keyword>
<dbReference type="PANTHER" id="PTHR31938">
    <property type="entry name" value="NUCLEAR SPECKLE SPLICING REGULATORY PROTEIN 1"/>
    <property type="match status" value="1"/>
</dbReference>
<dbReference type="EMBL" id="OE842718">
    <property type="protein sequence ID" value="CAD7601183.1"/>
    <property type="molecule type" value="Genomic_DNA"/>
</dbReference>
<dbReference type="Pfam" id="PF09745">
    <property type="entry name" value="NSRP1_N"/>
    <property type="match status" value="1"/>
</dbReference>
<feature type="compositionally biased region" description="Basic and acidic residues" evidence="3">
    <location>
        <begin position="273"/>
        <end position="288"/>
    </location>
</feature>
<evidence type="ECO:0000256" key="3">
    <source>
        <dbReference type="SAM" id="MobiDB-lite"/>
    </source>
</evidence>